<gene>
    <name evidence="3" type="ORF">DN53_11620</name>
</gene>
<dbReference type="InterPro" id="IPR013658">
    <property type="entry name" value="SGL"/>
</dbReference>
<feature type="chain" id="PRO_5019133486" description="SMP-30/Gluconolactonase/LRE-like region domain-containing protein" evidence="1">
    <location>
        <begin position="18"/>
        <end position="310"/>
    </location>
</feature>
<dbReference type="InterPro" id="IPR011042">
    <property type="entry name" value="6-blade_b-propeller_TolB-like"/>
</dbReference>
<proteinExistence type="predicted"/>
<evidence type="ECO:0000259" key="2">
    <source>
        <dbReference type="Pfam" id="PF08450"/>
    </source>
</evidence>
<dbReference type="SUPFAM" id="SSF63829">
    <property type="entry name" value="Calcium-dependent phosphotriesterase"/>
    <property type="match status" value="1"/>
</dbReference>
<keyword evidence="1" id="KW-0732">Signal</keyword>
<keyword evidence="4" id="KW-1185">Reference proteome</keyword>
<accession>A0A444VNY8</accession>
<organism evidence="3 4">
    <name type="scientific">Flagellimonas olearia</name>
    <dbReference type="NCBI Taxonomy" id="552546"/>
    <lineage>
        <taxon>Bacteria</taxon>
        <taxon>Pseudomonadati</taxon>
        <taxon>Bacteroidota</taxon>
        <taxon>Flavobacteriia</taxon>
        <taxon>Flavobacteriales</taxon>
        <taxon>Flavobacteriaceae</taxon>
        <taxon>Flagellimonas</taxon>
    </lineage>
</organism>
<dbReference type="Proteomes" id="UP000290261">
    <property type="component" value="Unassembled WGS sequence"/>
</dbReference>
<feature type="domain" description="SMP-30/Gluconolactonase/LRE-like region" evidence="2">
    <location>
        <begin position="33"/>
        <end position="188"/>
    </location>
</feature>
<evidence type="ECO:0000256" key="1">
    <source>
        <dbReference type="SAM" id="SignalP"/>
    </source>
</evidence>
<name>A0A444VNY8_9FLAO</name>
<sequence length="310" mass="34483">MKMVMGLLLLVCTLAGAQETHSVPLTFKKDLIPEGIAIDPSSKKVYLNSLKKDKIVRCNLDGTHAEDFIGSKEYGYLSGFGMTIQGDTLFALGNSLPKSNNSSVLLMMNSTSGEFIASYTLNSEEVIYLNDIATTPNGNAYITDSESDTLYALTGAKKALEVFFTHEEIKHSNGIAASDDGKYLYLATYTSGIRILDIASKKLLNPPNELKGIDGMKFHKNTLIAIVNGKRDLSQNGVFQFELNPERTEILSEKKIMSFFNPSDIPTTFAIYDDHMYFVSDSQLDNFDQEKNTIIHPDQLKQYTLVRLKI</sequence>
<dbReference type="EMBL" id="JJMP01000003">
    <property type="protein sequence ID" value="RYC52511.1"/>
    <property type="molecule type" value="Genomic_DNA"/>
</dbReference>
<protein>
    <recommendedName>
        <fullName evidence="2">SMP-30/Gluconolactonase/LRE-like region domain-containing protein</fullName>
    </recommendedName>
</protein>
<comment type="caution">
    <text evidence="3">The sequence shown here is derived from an EMBL/GenBank/DDBJ whole genome shotgun (WGS) entry which is preliminary data.</text>
</comment>
<dbReference type="RefSeq" id="WP_129654022.1">
    <property type="nucleotide sequence ID" value="NZ_ML142908.1"/>
</dbReference>
<evidence type="ECO:0000313" key="3">
    <source>
        <dbReference type="EMBL" id="RYC52511.1"/>
    </source>
</evidence>
<evidence type="ECO:0000313" key="4">
    <source>
        <dbReference type="Proteomes" id="UP000290261"/>
    </source>
</evidence>
<reference evidence="3 4" key="1">
    <citation type="submission" date="2014-04" db="EMBL/GenBank/DDBJ databases">
        <title>Whole genome of Muricauda olearia.</title>
        <authorList>
            <person name="Zhang X.-H."/>
            <person name="Tang K."/>
        </authorList>
    </citation>
    <scope>NUCLEOTIDE SEQUENCE [LARGE SCALE GENOMIC DNA]</scope>
    <source>
        <strain evidence="3 4">Th120</strain>
    </source>
</reference>
<dbReference type="AlphaFoldDB" id="A0A444VNY8"/>
<feature type="signal peptide" evidence="1">
    <location>
        <begin position="1"/>
        <end position="17"/>
    </location>
</feature>
<dbReference type="Gene3D" id="2.120.10.30">
    <property type="entry name" value="TolB, C-terminal domain"/>
    <property type="match status" value="1"/>
</dbReference>
<dbReference type="Pfam" id="PF08450">
    <property type="entry name" value="SGL"/>
    <property type="match status" value="1"/>
</dbReference>